<comment type="similarity">
    <text evidence="1">Belongs to the enoyl-CoA hydratase/isomerase family.</text>
</comment>
<dbReference type="InterPro" id="IPR029045">
    <property type="entry name" value="ClpP/crotonase-like_dom_sf"/>
</dbReference>
<accession>A0A5D3G1R3</accession>
<reference evidence="2 4" key="1">
    <citation type="submission" date="2019-08" db="EMBL/GenBank/DDBJ databases">
        <title>Subclass B2 metallo-beta lactamase from Pseudomonas synxantha.</title>
        <authorList>
            <person name="Poirel L."/>
            <person name="Palmieri M."/>
            <person name="Masseron A."/>
            <person name="Perreten V."/>
            <person name="Nordman P."/>
        </authorList>
    </citation>
    <scope>NUCLEOTIDE SEQUENCE [LARGE SCALE GENOMIC DNA]</scope>
    <source>
        <strain evidence="2 4">MCP106</strain>
    </source>
</reference>
<gene>
    <name evidence="3" type="ORF">FXO26_00300</name>
    <name evidence="2" type="ORF">FXO26_28490</name>
</gene>
<dbReference type="EMBL" id="VSRO01000001">
    <property type="protein sequence ID" value="TYK59590.1"/>
    <property type="molecule type" value="Genomic_DNA"/>
</dbReference>
<dbReference type="RefSeq" id="WP_032877018.1">
    <property type="nucleotide sequence ID" value="NZ_LR027557.1"/>
</dbReference>
<dbReference type="SUPFAM" id="SSF52096">
    <property type="entry name" value="ClpP/crotonase"/>
    <property type="match status" value="1"/>
</dbReference>
<evidence type="ECO:0000256" key="1">
    <source>
        <dbReference type="ARBA" id="ARBA00005254"/>
    </source>
</evidence>
<keyword evidence="2" id="KW-0413">Isomerase</keyword>
<dbReference type="GO" id="GO:0016853">
    <property type="term" value="F:isomerase activity"/>
    <property type="evidence" value="ECO:0007669"/>
    <property type="project" value="UniProtKB-KW"/>
</dbReference>
<dbReference type="AlphaFoldDB" id="A0A5D3G1R3"/>
<dbReference type="PANTHER" id="PTHR42964">
    <property type="entry name" value="ENOYL-COA HYDRATASE"/>
    <property type="match status" value="1"/>
</dbReference>
<evidence type="ECO:0000313" key="3">
    <source>
        <dbReference type="EMBL" id="TYK59590.1"/>
    </source>
</evidence>
<dbReference type="InterPro" id="IPR051683">
    <property type="entry name" value="Enoyl-CoA_Hydratase/Isomerase"/>
</dbReference>
<sequence length="255" mass="28963">MNFQATEFRTEGSLAFLRFARPESNNTINRQMVDECLWVLEHCQAHSTVLVLEGGPEVFCFGADFQGMHDDAVRGASERHQPERLYEIWQRMVTGSFITVSHVRGKANAGGMGFVAASDIVLSHTDAQFSLSELIFDVMPACVLPFLIRRVGFQRAHYLTLSTQPVSAAQASQWGLADDVASDSDALLRRHLLRLRRLSKHGVEQYKGYMNRLSTLPFDARQMAIEQNHQVFSNPRTRENIHRYVSHGLFPWEPD</sequence>
<dbReference type="InterPro" id="IPR001753">
    <property type="entry name" value="Enoyl-CoA_hydra/iso"/>
</dbReference>
<dbReference type="Proteomes" id="UP000324029">
    <property type="component" value="Unassembled WGS sequence"/>
</dbReference>
<dbReference type="CDD" id="cd06558">
    <property type="entry name" value="crotonase-like"/>
    <property type="match status" value="1"/>
</dbReference>
<reference evidence="2 4" key="2">
    <citation type="submission" date="2019-08" db="EMBL/GenBank/DDBJ databases">
        <authorList>
            <person name="Brilhante M."/>
            <person name="Perreten V."/>
        </authorList>
    </citation>
    <scope>NUCLEOTIDE SEQUENCE [LARGE SCALE GENOMIC DNA]</scope>
    <source>
        <strain evidence="2 4">MCP106</strain>
    </source>
</reference>
<dbReference type="Pfam" id="PF00378">
    <property type="entry name" value="ECH_1"/>
    <property type="match status" value="1"/>
</dbReference>
<proteinExistence type="inferred from homology"/>
<evidence type="ECO:0000313" key="2">
    <source>
        <dbReference type="EMBL" id="TYK54259.1"/>
    </source>
</evidence>
<organism evidence="2 4">
    <name type="scientific">Pseudomonas synxantha</name>
    <dbReference type="NCBI Taxonomy" id="47883"/>
    <lineage>
        <taxon>Bacteria</taxon>
        <taxon>Pseudomonadati</taxon>
        <taxon>Pseudomonadota</taxon>
        <taxon>Gammaproteobacteria</taxon>
        <taxon>Pseudomonadales</taxon>
        <taxon>Pseudomonadaceae</taxon>
        <taxon>Pseudomonas</taxon>
    </lineage>
</organism>
<dbReference type="Gene3D" id="3.90.226.10">
    <property type="entry name" value="2-enoyl-CoA Hydratase, Chain A, domain 1"/>
    <property type="match status" value="1"/>
</dbReference>
<name>A0A5D3G1R3_9PSED</name>
<evidence type="ECO:0000313" key="4">
    <source>
        <dbReference type="Proteomes" id="UP000324029"/>
    </source>
</evidence>
<comment type="caution">
    <text evidence="2">The sequence shown here is derived from an EMBL/GenBank/DDBJ whole genome shotgun (WGS) entry which is preliminary data.</text>
</comment>
<dbReference type="NCBIfam" id="NF005498">
    <property type="entry name" value="PRK07112.1"/>
    <property type="match status" value="1"/>
</dbReference>
<dbReference type="EMBL" id="VSRO01000022">
    <property type="protein sequence ID" value="TYK54259.1"/>
    <property type="molecule type" value="Genomic_DNA"/>
</dbReference>
<protein>
    <submittedName>
        <fullName evidence="2">Enoyl-CoA hydratase/isomerase</fullName>
    </submittedName>
</protein>
<dbReference type="PANTHER" id="PTHR42964:SF1">
    <property type="entry name" value="POLYKETIDE BIOSYNTHESIS ENOYL-COA HYDRATASE PKSH-RELATED"/>
    <property type="match status" value="1"/>
</dbReference>